<accession>T1J7W2</accession>
<protein>
    <submittedName>
        <fullName evidence="1">Uncharacterized protein</fullName>
    </submittedName>
</protein>
<keyword evidence="2" id="KW-1185">Reference proteome</keyword>
<dbReference type="AlphaFoldDB" id="T1J7W2"/>
<dbReference type="EnsemblMetazoa" id="SMAR009773-RA">
    <property type="protein sequence ID" value="SMAR009773-PA"/>
    <property type="gene ID" value="SMAR009773"/>
</dbReference>
<dbReference type="HOGENOM" id="CLU_848149_0_0_1"/>
<evidence type="ECO:0000313" key="1">
    <source>
        <dbReference type="EnsemblMetazoa" id="SMAR009773-PA"/>
    </source>
</evidence>
<organism evidence="1 2">
    <name type="scientific">Strigamia maritima</name>
    <name type="common">European centipede</name>
    <name type="synonym">Geophilus maritimus</name>
    <dbReference type="NCBI Taxonomy" id="126957"/>
    <lineage>
        <taxon>Eukaryota</taxon>
        <taxon>Metazoa</taxon>
        <taxon>Ecdysozoa</taxon>
        <taxon>Arthropoda</taxon>
        <taxon>Myriapoda</taxon>
        <taxon>Chilopoda</taxon>
        <taxon>Pleurostigmophora</taxon>
        <taxon>Geophilomorpha</taxon>
        <taxon>Linotaeniidae</taxon>
        <taxon>Strigamia</taxon>
    </lineage>
</organism>
<reference evidence="1" key="2">
    <citation type="submission" date="2015-02" db="UniProtKB">
        <authorList>
            <consortium name="EnsemblMetazoa"/>
        </authorList>
    </citation>
    <scope>IDENTIFICATION</scope>
</reference>
<evidence type="ECO:0000313" key="2">
    <source>
        <dbReference type="Proteomes" id="UP000014500"/>
    </source>
</evidence>
<dbReference type="Proteomes" id="UP000014500">
    <property type="component" value="Unassembled WGS sequence"/>
</dbReference>
<dbReference type="EMBL" id="JH431944">
    <property type="status" value="NOT_ANNOTATED_CDS"/>
    <property type="molecule type" value="Genomic_DNA"/>
</dbReference>
<name>T1J7W2_STRMM</name>
<proteinExistence type="predicted"/>
<reference evidence="2" key="1">
    <citation type="submission" date="2011-05" db="EMBL/GenBank/DDBJ databases">
        <authorList>
            <person name="Richards S.R."/>
            <person name="Qu J."/>
            <person name="Jiang H."/>
            <person name="Jhangiani S.N."/>
            <person name="Agravi P."/>
            <person name="Goodspeed R."/>
            <person name="Gross S."/>
            <person name="Mandapat C."/>
            <person name="Jackson L."/>
            <person name="Mathew T."/>
            <person name="Pu L."/>
            <person name="Thornton R."/>
            <person name="Saada N."/>
            <person name="Wilczek-Boney K.B."/>
            <person name="Lee S."/>
            <person name="Kovar C."/>
            <person name="Wu Y."/>
            <person name="Scherer S.E."/>
            <person name="Worley K.C."/>
            <person name="Muzny D.M."/>
            <person name="Gibbs R."/>
        </authorList>
    </citation>
    <scope>NUCLEOTIDE SEQUENCE</scope>
    <source>
        <strain evidence="2">Brora</strain>
    </source>
</reference>
<sequence length="328" mass="37373">MTTHSKLCHLSRGGAITMHILFVNPTQPMIVLCLVERCVKGRHHSSIATVTKHMPLGMKWLRLDKLVAMDLDIRTTPLTNRSRKEKEDSLQSSVPTLMQCSGLVLPKGIVGCMQTLLQAFARVPAILSAQSSQRGHGCPNCRLKTEPSPSCEFVKVHQLTHRWDWTFADGKGEKCLHQRPEVSEPPTKLEALEDGVLSVWKTQDCKPHFEFKPITQALIITGNCRRRLSLLESRENRYGNAPRTPRRIKEHWQCHVDVDDGGARGFFMSCGEADHLCHHYTLLFAPLMNEFNIFVQIVWSGFLEAVLDKVLMDWWKWARLVNVQFPCT</sequence>